<organism evidence="4 5">
    <name type="scientific">[Clostridium] ultunense Esp</name>
    <dbReference type="NCBI Taxonomy" id="1288971"/>
    <lineage>
        <taxon>Bacteria</taxon>
        <taxon>Bacillati</taxon>
        <taxon>Bacillota</taxon>
        <taxon>Tissierellia</taxon>
        <taxon>Tissierellales</taxon>
        <taxon>Tepidimicrobiaceae</taxon>
        <taxon>Schnuerera</taxon>
    </lineage>
</organism>
<dbReference type="Proteomes" id="UP000245423">
    <property type="component" value="Chromosome 1"/>
</dbReference>
<reference evidence="4 5" key="1">
    <citation type="submission" date="2016-11" db="EMBL/GenBank/DDBJ databases">
        <authorList>
            <person name="Manzoor S."/>
        </authorList>
    </citation>
    <scope>NUCLEOTIDE SEQUENCE [LARGE SCALE GENOMIC DNA]</scope>
    <source>
        <strain evidence="4">Clostridium ultunense strain Esp</strain>
    </source>
</reference>
<sequence>MFERIVEVGILFDFYGKLLSERQFTAIELYYVHDLSLAEIGEELGISRQSVYDTLKRAEENLYEYEKTLGLVRKFKYNREEIDKLFKLMDDMEIEARNIDNLIMQKKVKDLKETITKIIDNNQEVVN</sequence>
<proteinExistence type="inferred from homology"/>
<dbReference type="InterPro" id="IPR054831">
    <property type="entry name" value="UPF0122_fam_protein"/>
</dbReference>
<keyword evidence="5" id="KW-1185">Reference proteome</keyword>
<accession>A0A1M4PNG0</accession>
<dbReference type="NCBIfam" id="NF045758">
    <property type="entry name" value="YlxM"/>
    <property type="match status" value="1"/>
</dbReference>
<evidence type="ECO:0000313" key="5">
    <source>
        <dbReference type="Proteomes" id="UP000245423"/>
    </source>
</evidence>
<dbReference type="OrthoDB" id="6392at2"/>
<dbReference type="EMBL" id="LT669839">
    <property type="protein sequence ID" value="SHD76988.1"/>
    <property type="molecule type" value="Genomic_DNA"/>
</dbReference>
<name>A0A1M4PNG0_9FIRM</name>
<protein>
    <recommendedName>
        <fullName evidence="3">UPF0122 protein CUESP1_1625</fullName>
    </recommendedName>
</protein>
<evidence type="ECO:0000256" key="2">
    <source>
        <dbReference type="ARBA" id="ARBA00024764"/>
    </source>
</evidence>
<dbReference type="SUPFAM" id="SSF88659">
    <property type="entry name" value="Sigma3 and sigma4 domains of RNA polymerase sigma factors"/>
    <property type="match status" value="1"/>
</dbReference>
<comment type="function">
    <text evidence="2 3">Might take part in the signal recognition particle (SRP) pathway. This is inferred from the conservation of its genetic proximity to ftsY/ffh. May be a regulatory protein.</text>
</comment>
<dbReference type="InterPro" id="IPR013324">
    <property type="entry name" value="RNA_pol_sigma_r3/r4-like"/>
</dbReference>
<evidence type="ECO:0000256" key="1">
    <source>
        <dbReference type="ARBA" id="ARBA00008720"/>
    </source>
</evidence>
<comment type="similarity">
    <text evidence="1 3">Belongs to the UPF0122 family.</text>
</comment>
<dbReference type="RefSeq" id="WP_025641067.1">
    <property type="nucleotide sequence ID" value="NZ_LT669839.1"/>
</dbReference>
<evidence type="ECO:0000313" key="4">
    <source>
        <dbReference type="EMBL" id="SHD76988.1"/>
    </source>
</evidence>
<dbReference type="HAMAP" id="MF_00245">
    <property type="entry name" value="UPF0122"/>
    <property type="match status" value="1"/>
</dbReference>
<gene>
    <name evidence="4" type="ORF">CUESP1_1625</name>
</gene>
<dbReference type="Gene3D" id="1.10.10.10">
    <property type="entry name" value="Winged helix-like DNA-binding domain superfamily/Winged helix DNA-binding domain"/>
    <property type="match status" value="1"/>
</dbReference>
<dbReference type="PANTHER" id="PTHR40083">
    <property type="entry name" value="UPF0122 PROTEIN CBO2450/CLC_2298"/>
    <property type="match status" value="1"/>
</dbReference>
<dbReference type="Pfam" id="PF04297">
    <property type="entry name" value="UPF0122"/>
    <property type="match status" value="1"/>
</dbReference>
<dbReference type="PANTHER" id="PTHR40083:SF1">
    <property type="entry name" value="UPF0122 PROTEIN YLXM"/>
    <property type="match status" value="1"/>
</dbReference>
<dbReference type="InterPro" id="IPR036388">
    <property type="entry name" value="WH-like_DNA-bd_sf"/>
</dbReference>
<dbReference type="AlphaFoldDB" id="A0A1M4PNG0"/>
<evidence type="ECO:0000256" key="3">
    <source>
        <dbReference type="HAMAP-Rule" id="MF_00245"/>
    </source>
</evidence>
<dbReference type="InterPro" id="IPR007394">
    <property type="entry name" value="UPF0122"/>
</dbReference>